<feature type="region of interest" description="Disordered" evidence="1">
    <location>
        <begin position="82"/>
        <end position="119"/>
    </location>
</feature>
<feature type="domain" description="Gfd2/YDR514C-like C-terminal" evidence="2">
    <location>
        <begin position="62"/>
        <end position="274"/>
    </location>
</feature>
<keyword evidence="4" id="KW-1185">Reference proteome</keyword>
<evidence type="ECO:0000259" key="2">
    <source>
        <dbReference type="Pfam" id="PF21762"/>
    </source>
</evidence>
<accession>A0ABR3WYE1</accession>
<organism evidence="3 4">
    <name type="scientific">Diaporthe australafricana</name>
    <dbReference type="NCBI Taxonomy" id="127596"/>
    <lineage>
        <taxon>Eukaryota</taxon>
        <taxon>Fungi</taxon>
        <taxon>Dikarya</taxon>
        <taxon>Ascomycota</taxon>
        <taxon>Pezizomycotina</taxon>
        <taxon>Sordariomycetes</taxon>
        <taxon>Sordariomycetidae</taxon>
        <taxon>Diaporthales</taxon>
        <taxon>Diaporthaceae</taxon>
        <taxon>Diaporthe</taxon>
    </lineage>
</organism>
<evidence type="ECO:0000313" key="3">
    <source>
        <dbReference type="EMBL" id="KAL1868505.1"/>
    </source>
</evidence>
<dbReference type="InterPro" id="IPR036397">
    <property type="entry name" value="RNaseH_sf"/>
</dbReference>
<dbReference type="PANTHER" id="PTHR28083:SF1">
    <property type="entry name" value="GOOD FOR FULL DBP5 ACTIVITY PROTEIN 2"/>
    <property type="match status" value="1"/>
</dbReference>
<dbReference type="Pfam" id="PF21762">
    <property type="entry name" value="DEDDh_C"/>
    <property type="match status" value="1"/>
</dbReference>
<dbReference type="Proteomes" id="UP001583177">
    <property type="component" value="Unassembled WGS sequence"/>
</dbReference>
<sequence length="331" mass="36890">MTSPHMDQEIFSVTPSDGGLEAFERLFRISDSPSTFPQDALIVSIDLEASGGKRNTLRVNRKQVKGVREVGFAVLDTRSIFPSSSNSQPTLPPIEITNERSTKSTSKQHPLISTQQFSTSHASEDFEDCDITDFRECVFARTRHVRKEDLVDTITRCLQFQEDPGDNPERHSIDRPVSGLRTIVIVGHSPQHDLEIIRRLGVQMSRTAPVAAVLDTHRLSKSILGPGSPAAEHHPPLQKHALTDVLTELDVPYSWHHLHNAGNDATYTLHALIMLAIRWAESTDKAREGLTSKRLEQLRAFAEAELKAPRWKPIRRALGAHHVGKIPGDIA</sequence>
<comment type="caution">
    <text evidence="3">The sequence shown here is derived from an EMBL/GenBank/DDBJ whole genome shotgun (WGS) entry which is preliminary data.</text>
</comment>
<proteinExistence type="predicted"/>
<dbReference type="InterPro" id="IPR048519">
    <property type="entry name" value="Gfd2/YDR514C-like_C"/>
</dbReference>
<dbReference type="InterPro" id="IPR012337">
    <property type="entry name" value="RNaseH-like_sf"/>
</dbReference>
<feature type="compositionally biased region" description="Polar residues" evidence="1">
    <location>
        <begin position="103"/>
        <end position="119"/>
    </location>
</feature>
<evidence type="ECO:0000256" key="1">
    <source>
        <dbReference type="SAM" id="MobiDB-lite"/>
    </source>
</evidence>
<dbReference type="EMBL" id="JAWRVE010000045">
    <property type="protein sequence ID" value="KAL1868505.1"/>
    <property type="molecule type" value="Genomic_DNA"/>
</dbReference>
<reference evidence="3 4" key="1">
    <citation type="journal article" date="2024" name="IMA Fungus">
        <title>IMA Genome - F19 : A genome assembly and annotation guide to empower mycologists, including annotated draft genome sequences of Ceratocystis pirilliformis, Diaporthe australafricana, Fusarium ophioides, Paecilomyces lecythidis, and Sporothrix stenoceras.</title>
        <authorList>
            <person name="Aylward J."/>
            <person name="Wilson A.M."/>
            <person name="Visagie C.M."/>
            <person name="Spraker J."/>
            <person name="Barnes I."/>
            <person name="Buitendag C."/>
            <person name="Ceriani C."/>
            <person name="Del Mar Angel L."/>
            <person name="du Plessis D."/>
            <person name="Fuchs T."/>
            <person name="Gasser K."/>
            <person name="Kramer D."/>
            <person name="Li W."/>
            <person name="Munsamy K."/>
            <person name="Piso A."/>
            <person name="Price J.L."/>
            <person name="Sonnekus B."/>
            <person name="Thomas C."/>
            <person name="van der Nest A."/>
            <person name="van Dijk A."/>
            <person name="van Heerden A."/>
            <person name="van Vuuren N."/>
            <person name="Yilmaz N."/>
            <person name="Duong T.A."/>
            <person name="van der Merwe N.A."/>
            <person name="Wingfield M.J."/>
            <person name="Wingfield B.D."/>
        </authorList>
    </citation>
    <scope>NUCLEOTIDE SEQUENCE [LARGE SCALE GENOMIC DNA]</scope>
    <source>
        <strain evidence="3 4">CMW 18300</strain>
    </source>
</reference>
<name>A0ABR3WYE1_9PEZI</name>
<dbReference type="SUPFAM" id="SSF53098">
    <property type="entry name" value="Ribonuclease H-like"/>
    <property type="match status" value="1"/>
</dbReference>
<dbReference type="Gene3D" id="3.30.420.10">
    <property type="entry name" value="Ribonuclease H-like superfamily/Ribonuclease H"/>
    <property type="match status" value="1"/>
</dbReference>
<dbReference type="PANTHER" id="PTHR28083">
    <property type="entry name" value="GOOD FOR FULL DBP5 ACTIVITY PROTEIN 2"/>
    <property type="match status" value="1"/>
</dbReference>
<gene>
    <name evidence="3" type="ORF">Daus18300_005939</name>
</gene>
<protein>
    <recommendedName>
        <fullName evidence="2">Gfd2/YDR514C-like C-terminal domain-containing protein</fullName>
    </recommendedName>
</protein>
<dbReference type="InterPro" id="IPR040151">
    <property type="entry name" value="Gfd2/YDR514C-like"/>
</dbReference>
<evidence type="ECO:0000313" key="4">
    <source>
        <dbReference type="Proteomes" id="UP001583177"/>
    </source>
</evidence>